<dbReference type="GO" id="GO:0009252">
    <property type="term" value="P:peptidoglycan biosynthetic process"/>
    <property type="evidence" value="ECO:0007669"/>
    <property type="project" value="UniProtKB-UniRule"/>
</dbReference>
<feature type="transmembrane region" description="Helical" evidence="10">
    <location>
        <begin position="94"/>
        <end position="120"/>
    </location>
</feature>
<feature type="transmembrane region" description="Helical" evidence="10">
    <location>
        <begin position="165"/>
        <end position="187"/>
    </location>
</feature>
<dbReference type="EMBL" id="JACHID010000005">
    <property type="protein sequence ID" value="MBB5021745.1"/>
    <property type="molecule type" value="Genomic_DNA"/>
</dbReference>
<dbReference type="InterPro" id="IPR004268">
    <property type="entry name" value="MurJ"/>
</dbReference>
<keyword evidence="10 11" id="KW-0961">Cell wall biogenesis/degradation</keyword>
<sequence length="516" mass="56741">MSQQQESRFFARGMFSFASATFLSRIVGFLRDMVIAMFFGAGHRADAFFIAFSIPSLLRRLFAEGALSASFVSVLSKTVGQEGDEKGRELFQKVFTLLGLVLVIVTALGVVLAPLLVWVMAPGFGQVEGKHEMTVTLTRIMFPFLLFIGLATTAMGVLNTKGKFFLSSFTPFVFNIVIIVAATLGYYYFDQSIYALAIGVSIGGLFQLAMQIPALYAQGYPLRLRFDPKDKRVIQIVTLMGPGVLGLAVAQVNTTVDSIIASYLVAGSVSFLYYANRLVQFPLGVFGVAVSTAILPGLSRSVQSEDPKDLPELLRRGVHLINFITLPCIAGLVICGDEIIRLLFMRGEFTAHDAFMTYLALSAYSLGLLAFALVKLVVSLFYSLEDSKTPLKAAAWAMLANVAFNLLLMVPLGHAGLALATSIASWFNFWYLWQRAKKRGMVQIRLFDGELGRMVVATAVMSAVLLGLRFGLFGLLSLGVAIKVMIYILVALVIYIFCARLLKLQSWHFIRQHLKR</sequence>
<dbReference type="HAMAP" id="MF_02078">
    <property type="entry name" value="MurJ_MviN"/>
    <property type="match status" value="1"/>
</dbReference>
<dbReference type="NCBIfam" id="TIGR01695">
    <property type="entry name" value="murJ_mviN"/>
    <property type="match status" value="1"/>
</dbReference>
<dbReference type="Pfam" id="PF03023">
    <property type="entry name" value="MurJ"/>
    <property type="match status" value="1"/>
</dbReference>
<dbReference type="PANTHER" id="PTHR47019:SF1">
    <property type="entry name" value="LIPID II FLIPPASE MURJ"/>
    <property type="match status" value="1"/>
</dbReference>
<keyword evidence="6 10" id="KW-1133">Transmembrane helix</keyword>
<dbReference type="InterPro" id="IPR051050">
    <property type="entry name" value="Lipid_II_flippase_MurJ/MviN"/>
</dbReference>
<dbReference type="GO" id="GO:0008360">
    <property type="term" value="P:regulation of cell shape"/>
    <property type="evidence" value="ECO:0007669"/>
    <property type="project" value="UniProtKB-UniRule"/>
</dbReference>
<evidence type="ECO:0000313" key="13">
    <source>
        <dbReference type="Proteomes" id="UP000528322"/>
    </source>
</evidence>
<keyword evidence="13" id="KW-1185">Reference proteome</keyword>
<dbReference type="RefSeq" id="WP_183731001.1">
    <property type="nucleotide sequence ID" value="NZ_JACHID010000005.1"/>
</dbReference>
<evidence type="ECO:0000256" key="5">
    <source>
        <dbReference type="ARBA" id="ARBA00022984"/>
    </source>
</evidence>
<feature type="transmembrane region" description="Helical" evidence="10">
    <location>
        <begin position="454"/>
        <end position="478"/>
    </location>
</feature>
<feature type="transmembrane region" description="Helical" evidence="10">
    <location>
        <begin position="193"/>
        <end position="212"/>
    </location>
</feature>
<keyword evidence="2 10" id="KW-1003">Cell membrane</keyword>
<feature type="transmembrane region" description="Helical" evidence="10">
    <location>
        <begin position="258"/>
        <end position="274"/>
    </location>
</feature>
<feature type="transmembrane region" description="Helical" evidence="10">
    <location>
        <begin position="319"/>
        <end position="344"/>
    </location>
</feature>
<feature type="transmembrane region" description="Helical" evidence="10">
    <location>
        <begin position="9"/>
        <end position="27"/>
    </location>
</feature>
<evidence type="ECO:0000256" key="3">
    <source>
        <dbReference type="ARBA" id="ARBA00022692"/>
    </source>
</evidence>
<dbReference type="GO" id="GO:0071555">
    <property type="term" value="P:cell wall organization"/>
    <property type="evidence" value="ECO:0007669"/>
    <property type="project" value="UniProtKB-UniRule"/>
</dbReference>
<dbReference type="UniPathway" id="UPA00219"/>
<dbReference type="PRINTS" id="PR01806">
    <property type="entry name" value="VIRFACTRMVIN"/>
</dbReference>
<evidence type="ECO:0000256" key="2">
    <source>
        <dbReference type="ARBA" id="ARBA00022475"/>
    </source>
</evidence>
<evidence type="ECO:0000256" key="6">
    <source>
        <dbReference type="ARBA" id="ARBA00022989"/>
    </source>
</evidence>
<feature type="transmembrane region" description="Helical" evidence="10">
    <location>
        <begin position="402"/>
        <end position="433"/>
    </location>
</feature>
<proteinExistence type="inferred from homology"/>
<dbReference type="CDD" id="cd13123">
    <property type="entry name" value="MATE_MurJ_like"/>
    <property type="match status" value="1"/>
</dbReference>
<comment type="caution">
    <text evidence="12">The sequence shown here is derived from an EMBL/GenBank/DDBJ whole genome shotgun (WGS) entry which is preliminary data.</text>
</comment>
<feature type="transmembrane region" description="Helical" evidence="10">
    <location>
        <begin position="140"/>
        <end position="158"/>
    </location>
</feature>
<dbReference type="Proteomes" id="UP000528322">
    <property type="component" value="Unassembled WGS sequence"/>
</dbReference>
<comment type="similarity">
    <text evidence="9 10 11">Belongs to the MurJ/MviN family.</text>
</comment>
<keyword evidence="3 10" id="KW-0812">Transmembrane</keyword>
<evidence type="ECO:0000256" key="10">
    <source>
        <dbReference type="HAMAP-Rule" id="MF_02078"/>
    </source>
</evidence>
<evidence type="ECO:0000256" key="7">
    <source>
        <dbReference type="ARBA" id="ARBA00023136"/>
    </source>
</evidence>
<keyword evidence="5 10" id="KW-0573">Peptidoglycan synthesis</keyword>
<dbReference type="GO" id="GO:0034204">
    <property type="term" value="P:lipid translocation"/>
    <property type="evidence" value="ECO:0007669"/>
    <property type="project" value="TreeGrafter"/>
</dbReference>
<feature type="transmembrane region" description="Helical" evidence="10">
    <location>
        <begin position="484"/>
        <end position="502"/>
    </location>
</feature>
<feature type="transmembrane region" description="Helical" evidence="10">
    <location>
        <begin position="356"/>
        <end position="382"/>
    </location>
</feature>
<dbReference type="GO" id="GO:0015648">
    <property type="term" value="F:lipid-linked peptidoglycan transporter activity"/>
    <property type="evidence" value="ECO:0007669"/>
    <property type="project" value="UniProtKB-UniRule"/>
</dbReference>
<keyword evidence="10 11" id="KW-0813">Transport</keyword>
<gene>
    <name evidence="10" type="primary">murJ</name>
    <name evidence="12" type="ORF">HNR37_001058</name>
</gene>
<reference evidence="12 13" key="1">
    <citation type="submission" date="2020-08" db="EMBL/GenBank/DDBJ databases">
        <title>Genomic Encyclopedia of Type Strains, Phase IV (KMG-IV): sequencing the most valuable type-strain genomes for metagenomic binning, comparative biology and taxonomic classification.</title>
        <authorList>
            <person name="Goeker M."/>
        </authorList>
    </citation>
    <scope>NUCLEOTIDE SEQUENCE [LARGE SCALE GENOMIC DNA]</scope>
    <source>
        <strain evidence="12 13">DSM 22071</strain>
    </source>
</reference>
<dbReference type="GO" id="GO:0005886">
    <property type="term" value="C:plasma membrane"/>
    <property type="evidence" value="ECO:0007669"/>
    <property type="project" value="UniProtKB-SubCell"/>
</dbReference>
<organism evidence="12 13">
    <name type="scientific">Desulfurispira natronophila</name>
    <dbReference type="NCBI Taxonomy" id="682562"/>
    <lineage>
        <taxon>Bacteria</taxon>
        <taxon>Pseudomonadati</taxon>
        <taxon>Chrysiogenota</taxon>
        <taxon>Chrysiogenia</taxon>
        <taxon>Chrysiogenales</taxon>
        <taxon>Chrysiogenaceae</taxon>
        <taxon>Desulfurispira</taxon>
    </lineage>
</organism>
<dbReference type="PANTHER" id="PTHR47019">
    <property type="entry name" value="LIPID II FLIPPASE MURJ"/>
    <property type="match status" value="1"/>
</dbReference>
<feature type="transmembrane region" description="Helical" evidence="10">
    <location>
        <begin position="233"/>
        <end position="252"/>
    </location>
</feature>
<evidence type="ECO:0000313" key="12">
    <source>
        <dbReference type="EMBL" id="MBB5021745.1"/>
    </source>
</evidence>
<evidence type="ECO:0000256" key="11">
    <source>
        <dbReference type="PIRNR" id="PIRNR002869"/>
    </source>
</evidence>
<evidence type="ECO:0000256" key="4">
    <source>
        <dbReference type="ARBA" id="ARBA00022960"/>
    </source>
</evidence>
<comment type="function">
    <text evidence="8 10 11">Involved in peptidoglycan biosynthesis. Transports lipid-linked peptidoglycan precursors from the inner to the outer leaflet of the cytoplasmic membrane.</text>
</comment>
<protein>
    <recommendedName>
        <fullName evidence="10">Probable lipid II flippase MurJ</fullName>
    </recommendedName>
</protein>
<keyword evidence="4 10" id="KW-0133">Cell shape</keyword>
<evidence type="ECO:0000256" key="1">
    <source>
        <dbReference type="ARBA" id="ARBA00004651"/>
    </source>
</evidence>
<feature type="transmembrane region" description="Helical" evidence="10">
    <location>
        <begin position="281"/>
        <end position="299"/>
    </location>
</feature>
<name>A0A7W7Y462_9BACT</name>
<accession>A0A7W7Y462</accession>
<comment type="subcellular location">
    <subcellularLocation>
        <location evidence="1 10">Cell membrane</location>
        <topology evidence="1 10">Multi-pass membrane protein</topology>
    </subcellularLocation>
</comment>
<dbReference type="AlphaFoldDB" id="A0A7W7Y462"/>
<evidence type="ECO:0000256" key="8">
    <source>
        <dbReference type="ARBA" id="ARBA00060041"/>
    </source>
</evidence>
<comment type="pathway">
    <text evidence="10">Cell wall biogenesis; peptidoglycan biosynthesis.</text>
</comment>
<keyword evidence="7 10" id="KW-0472">Membrane</keyword>
<evidence type="ECO:0000256" key="9">
    <source>
        <dbReference type="ARBA" id="ARBA00061532"/>
    </source>
</evidence>
<dbReference type="PIRSF" id="PIRSF002869">
    <property type="entry name" value="MviN"/>
    <property type="match status" value="1"/>
</dbReference>